<dbReference type="Gene3D" id="1.20.1250.20">
    <property type="entry name" value="MFS general substrate transporter like domains"/>
    <property type="match status" value="2"/>
</dbReference>
<feature type="transmembrane region" description="Helical" evidence="2">
    <location>
        <begin position="305"/>
        <end position="326"/>
    </location>
</feature>
<dbReference type="PROSITE" id="PS50850">
    <property type="entry name" value="MFS"/>
    <property type="match status" value="1"/>
</dbReference>
<name>A0AA39MC25_9BILA</name>
<feature type="transmembrane region" description="Helical" evidence="2">
    <location>
        <begin position="174"/>
        <end position="193"/>
    </location>
</feature>
<accession>A0AA39MC25</accession>
<dbReference type="GO" id="GO:0022857">
    <property type="term" value="F:transmembrane transporter activity"/>
    <property type="evidence" value="ECO:0007669"/>
    <property type="project" value="InterPro"/>
</dbReference>
<feature type="transmembrane region" description="Helical" evidence="2">
    <location>
        <begin position="332"/>
        <end position="351"/>
    </location>
</feature>
<reference evidence="4" key="1">
    <citation type="submission" date="2023-06" db="EMBL/GenBank/DDBJ databases">
        <title>Genomic analysis of the entomopathogenic nematode Steinernema hermaphroditum.</title>
        <authorList>
            <person name="Schwarz E.M."/>
            <person name="Heppert J.K."/>
            <person name="Baniya A."/>
            <person name="Schwartz H.T."/>
            <person name="Tan C.-H."/>
            <person name="Antoshechkin I."/>
            <person name="Sternberg P.W."/>
            <person name="Goodrich-Blair H."/>
            <person name="Dillman A.R."/>
        </authorList>
    </citation>
    <scope>NUCLEOTIDE SEQUENCE</scope>
    <source>
        <strain evidence="4">PS9179</strain>
        <tissue evidence="4">Whole animal</tissue>
    </source>
</reference>
<keyword evidence="2" id="KW-0812">Transmembrane</keyword>
<evidence type="ECO:0000256" key="2">
    <source>
        <dbReference type="SAM" id="Phobius"/>
    </source>
</evidence>
<keyword evidence="5" id="KW-1185">Reference proteome</keyword>
<dbReference type="Pfam" id="PF07690">
    <property type="entry name" value="MFS_1"/>
    <property type="match status" value="1"/>
</dbReference>
<feature type="transmembrane region" description="Helical" evidence="2">
    <location>
        <begin position="55"/>
        <end position="74"/>
    </location>
</feature>
<feature type="transmembrane region" description="Helical" evidence="2">
    <location>
        <begin position="12"/>
        <end position="35"/>
    </location>
</feature>
<proteinExistence type="predicted"/>
<gene>
    <name evidence="4" type="ORF">QR680_010587</name>
</gene>
<dbReference type="SUPFAM" id="SSF103473">
    <property type="entry name" value="MFS general substrate transporter"/>
    <property type="match status" value="1"/>
</dbReference>
<keyword evidence="2" id="KW-0472">Membrane</keyword>
<evidence type="ECO:0000256" key="1">
    <source>
        <dbReference type="ARBA" id="ARBA00004141"/>
    </source>
</evidence>
<evidence type="ECO:0000259" key="3">
    <source>
        <dbReference type="PROSITE" id="PS50850"/>
    </source>
</evidence>
<dbReference type="EMBL" id="JAUCMV010000001">
    <property type="protein sequence ID" value="KAK0428075.1"/>
    <property type="molecule type" value="Genomic_DNA"/>
</dbReference>
<dbReference type="PANTHER" id="PTHR45757:SF11">
    <property type="entry name" value="MAJOR FACILITATOR SUPERFAMILY (MFS) PROFILE DOMAIN-CONTAINING PROTEIN"/>
    <property type="match status" value="1"/>
</dbReference>
<comment type="subcellular location">
    <subcellularLocation>
        <location evidence="1">Membrane</location>
        <topology evidence="1">Multi-pass membrane protein</topology>
    </subcellularLocation>
</comment>
<feature type="transmembrane region" description="Helical" evidence="2">
    <location>
        <begin position="272"/>
        <end position="293"/>
    </location>
</feature>
<dbReference type="GO" id="GO:0016020">
    <property type="term" value="C:membrane"/>
    <property type="evidence" value="ECO:0007669"/>
    <property type="project" value="UniProtKB-SubCell"/>
</dbReference>
<feature type="transmembrane region" description="Helical" evidence="2">
    <location>
        <begin position="363"/>
        <end position="386"/>
    </location>
</feature>
<dbReference type="InterPro" id="IPR036259">
    <property type="entry name" value="MFS_trans_sf"/>
</dbReference>
<dbReference type="InterPro" id="IPR011701">
    <property type="entry name" value="MFS"/>
</dbReference>
<dbReference type="Proteomes" id="UP001175271">
    <property type="component" value="Unassembled WGS sequence"/>
</dbReference>
<feature type="transmembrane region" description="Helical" evidence="2">
    <location>
        <begin position="228"/>
        <end position="252"/>
    </location>
</feature>
<feature type="domain" description="Major facilitator superfamily (MFS) profile" evidence="3">
    <location>
        <begin position="15"/>
        <end position="424"/>
    </location>
</feature>
<evidence type="ECO:0000313" key="4">
    <source>
        <dbReference type="EMBL" id="KAK0428075.1"/>
    </source>
</evidence>
<dbReference type="AlphaFoldDB" id="A0AA39MC25"/>
<feature type="transmembrane region" description="Helical" evidence="2">
    <location>
        <begin position="398"/>
        <end position="419"/>
    </location>
</feature>
<comment type="caution">
    <text evidence="4">The sequence shown here is derived from an EMBL/GenBank/DDBJ whole genome shotgun (WGS) entry which is preliminary data.</text>
</comment>
<protein>
    <recommendedName>
        <fullName evidence="3">Major facilitator superfamily (MFS) profile domain-containing protein</fullName>
    </recommendedName>
</protein>
<feature type="transmembrane region" description="Helical" evidence="2">
    <location>
        <begin position="86"/>
        <end position="107"/>
    </location>
</feature>
<dbReference type="PANTHER" id="PTHR45757">
    <property type="entry name" value="PROTEIN CBG23364-RELATED"/>
    <property type="match status" value="1"/>
</dbReference>
<organism evidence="4 5">
    <name type="scientific">Steinernema hermaphroditum</name>
    <dbReference type="NCBI Taxonomy" id="289476"/>
    <lineage>
        <taxon>Eukaryota</taxon>
        <taxon>Metazoa</taxon>
        <taxon>Ecdysozoa</taxon>
        <taxon>Nematoda</taxon>
        <taxon>Chromadorea</taxon>
        <taxon>Rhabditida</taxon>
        <taxon>Tylenchina</taxon>
        <taxon>Panagrolaimomorpha</taxon>
        <taxon>Strongyloidoidea</taxon>
        <taxon>Steinernematidae</taxon>
        <taxon>Steinernema</taxon>
    </lineage>
</organism>
<dbReference type="InterPro" id="IPR020846">
    <property type="entry name" value="MFS_dom"/>
</dbReference>
<sequence length="441" mass="48427">MTTAFRRYAVLSITLFAMTTLVGNSVLFNFTVICMHPSNQGLNATRMYSAAEEGWMIAAPQIGLIFGTPLIVFVNDRIGTRLSFPIFGFISALSTIIFAFSASHIYAAILLRFIQGAATINVFIAIGNVPIVYGDIKRKALFVSLLSVAHQLGPISAIPSSALFCESSLHWNGVYYFFGVITMLAFVGFFAVYRNNPDKIRSSSTMKVVPMEDGMKIKNKSRTPPYRAIFTTPSVLGLLCTAVGDALSYMVFFFYGPIYVNKVLHFEIKETGILAALPYLVSMMVKTLTGLILHHTSFKDSPRVVFISKVVVQAVMTVAFVILLTIGSDSPMIAEVLIIVAVALSGLHYIFMMIASQIVAQQYTHVIASTMAAVDSVFGLLLPTFVSLMAPNHTADEWAHVFYCIIGILIATNIAFVVLTRLRPEEWTKEDLDKSEVDAGK</sequence>
<evidence type="ECO:0000313" key="5">
    <source>
        <dbReference type="Proteomes" id="UP001175271"/>
    </source>
</evidence>
<keyword evidence="2" id="KW-1133">Transmembrane helix</keyword>
<feature type="transmembrane region" description="Helical" evidence="2">
    <location>
        <begin position="113"/>
        <end position="133"/>
    </location>
</feature>
<feature type="transmembrane region" description="Helical" evidence="2">
    <location>
        <begin position="140"/>
        <end position="162"/>
    </location>
</feature>